<accession>A0A0D8JWB7</accession>
<feature type="compositionally biased region" description="Polar residues" evidence="1">
    <location>
        <begin position="34"/>
        <end position="50"/>
    </location>
</feature>
<dbReference type="InParanoid" id="A0A0D8JWB7"/>
<name>A0A0D8JWB7_COCIM</name>
<dbReference type="Proteomes" id="UP000001261">
    <property type="component" value="Unassembled WGS sequence"/>
</dbReference>
<reference evidence="3" key="1">
    <citation type="journal article" date="2009" name="Genome Res.">
        <title>Comparative genomic analyses of the human fungal pathogens Coccidioides and their relatives.</title>
        <authorList>
            <person name="Sharpton T.J."/>
            <person name="Stajich J.E."/>
            <person name="Rounsley S.D."/>
            <person name="Gardner M.J."/>
            <person name="Wortman J.R."/>
            <person name="Jordar V.S."/>
            <person name="Maiti R."/>
            <person name="Kodira C.D."/>
            <person name="Neafsey D.E."/>
            <person name="Zeng Q."/>
            <person name="Hung C.-Y."/>
            <person name="McMahan C."/>
            <person name="Muszewska A."/>
            <person name="Grynberg M."/>
            <person name="Mandel M.A."/>
            <person name="Kellner E.M."/>
            <person name="Barker B.M."/>
            <person name="Galgiani J.N."/>
            <person name="Orbach M.J."/>
            <person name="Kirkland T.N."/>
            <person name="Cole G.T."/>
            <person name="Henn M.R."/>
            <person name="Birren B.W."/>
            <person name="Taylor J.W."/>
        </authorList>
    </citation>
    <scope>NUCLEOTIDE SEQUENCE [LARGE SCALE GENOMIC DNA]</scope>
    <source>
        <strain evidence="3">RS</strain>
    </source>
</reference>
<evidence type="ECO:0000313" key="2">
    <source>
        <dbReference type="EMBL" id="KJF60588.1"/>
    </source>
</evidence>
<protein>
    <submittedName>
        <fullName evidence="2">Uncharacterized protein</fullName>
    </submittedName>
</protein>
<gene>
    <name evidence="2" type="ORF">CIMG_13058</name>
</gene>
<evidence type="ECO:0000256" key="1">
    <source>
        <dbReference type="SAM" id="MobiDB-lite"/>
    </source>
</evidence>
<feature type="compositionally biased region" description="Polar residues" evidence="1">
    <location>
        <begin position="111"/>
        <end position="121"/>
    </location>
</feature>
<dbReference type="GeneID" id="24164685"/>
<sequence>MKVQIAVTRRGVEREFPGDSAARGWHSGRHGRQRNSPSAPETGKRSSSSGLIKKWAGADHHQQQQQKKKEEKKKKREQEAPPDRRERAKEPKKAPSRPHTNLALPPGAGRTLSQAVSTPQSLAHILSRHGHALHSN</sequence>
<dbReference type="EMBL" id="GG704912">
    <property type="protein sequence ID" value="KJF60588.1"/>
    <property type="molecule type" value="Genomic_DNA"/>
</dbReference>
<feature type="compositionally biased region" description="Basic residues" evidence="1">
    <location>
        <begin position="126"/>
        <end position="136"/>
    </location>
</feature>
<dbReference type="RefSeq" id="XP_004445379.1">
    <property type="nucleotide sequence ID" value="XM_004445322.1"/>
</dbReference>
<dbReference type="VEuPathDB" id="FungiDB:CIMG_13058"/>
<feature type="compositionally biased region" description="Basic and acidic residues" evidence="1">
    <location>
        <begin position="76"/>
        <end position="93"/>
    </location>
</feature>
<feature type="region of interest" description="Disordered" evidence="1">
    <location>
        <begin position="1"/>
        <end position="136"/>
    </location>
</feature>
<dbReference type="AlphaFoldDB" id="A0A0D8JWB7"/>
<reference evidence="3" key="2">
    <citation type="journal article" date="2010" name="Genome Res.">
        <title>Population genomic sequencing of Coccidioides fungi reveals recent hybridization and transposon control.</title>
        <authorList>
            <person name="Neafsey D.E."/>
            <person name="Barker B.M."/>
            <person name="Sharpton T.J."/>
            <person name="Stajich J.E."/>
            <person name="Park D.J."/>
            <person name="Whiston E."/>
            <person name="Hung C.-Y."/>
            <person name="McMahan C."/>
            <person name="White J."/>
            <person name="Sykes S."/>
            <person name="Heiman D."/>
            <person name="Young S."/>
            <person name="Zeng Q."/>
            <person name="Abouelleil A."/>
            <person name="Aftuck L."/>
            <person name="Bessette D."/>
            <person name="Brown A."/>
            <person name="FitzGerald M."/>
            <person name="Lui A."/>
            <person name="Macdonald J.P."/>
            <person name="Priest M."/>
            <person name="Orbach M.J."/>
            <person name="Galgiani J.N."/>
            <person name="Kirkland T.N."/>
            <person name="Cole G.T."/>
            <person name="Birren B.W."/>
            <person name="Henn M.R."/>
            <person name="Taylor J.W."/>
            <person name="Rounsley S.D."/>
        </authorList>
    </citation>
    <scope>GENOME REANNOTATION</scope>
    <source>
        <strain evidence="3">RS</strain>
    </source>
</reference>
<organism evidence="2 3">
    <name type="scientific">Coccidioides immitis (strain RS)</name>
    <name type="common">Valley fever fungus</name>
    <dbReference type="NCBI Taxonomy" id="246410"/>
    <lineage>
        <taxon>Eukaryota</taxon>
        <taxon>Fungi</taxon>
        <taxon>Dikarya</taxon>
        <taxon>Ascomycota</taxon>
        <taxon>Pezizomycotina</taxon>
        <taxon>Eurotiomycetes</taxon>
        <taxon>Eurotiomycetidae</taxon>
        <taxon>Onygenales</taxon>
        <taxon>Onygenaceae</taxon>
        <taxon>Coccidioides</taxon>
    </lineage>
</organism>
<dbReference type="KEGG" id="cim:CIMG_13058"/>
<proteinExistence type="predicted"/>
<keyword evidence="3" id="KW-1185">Reference proteome</keyword>
<evidence type="ECO:0000313" key="3">
    <source>
        <dbReference type="Proteomes" id="UP000001261"/>
    </source>
</evidence>